<gene>
    <name evidence="9" type="ORF">HS096_04870</name>
</gene>
<keyword evidence="6 8" id="KW-1133">Transmembrane helix</keyword>
<keyword evidence="5 8" id="KW-0812">Transmembrane</keyword>
<dbReference type="Proteomes" id="UP000710385">
    <property type="component" value="Unassembled WGS sequence"/>
</dbReference>
<dbReference type="CDD" id="cd12822">
    <property type="entry name" value="TmCorA-like"/>
    <property type="match status" value="1"/>
</dbReference>
<evidence type="ECO:0000256" key="2">
    <source>
        <dbReference type="ARBA" id="ARBA00009765"/>
    </source>
</evidence>
<dbReference type="PANTHER" id="PTHR46494:SF1">
    <property type="entry name" value="CORA FAMILY METAL ION TRANSPORTER (EUROFUNG)"/>
    <property type="match status" value="1"/>
</dbReference>
<dbReference type="InterPro" id="IPR002523">
    <property type="entry name" value="MgTranspt_CorA/ZnTranspt_ZntB"/>
</dbReference>
<keyword evidence="7 8" id="KW-0472">Membrane</keyword>
<dbReference type="Gene3D" id="1.20.58.340">
    <property type="entry name" value="Magnesium transport protein CorA, transmembrane region"/>
    <property type="match status" value="2"/>
</dbReference>
<dbReference type="SUPFAM" id="SSF143865">
    <property type="entry name" value="CorA soluble domain-like"/>
    <property type="match status" value="1"/>
</dbReference>
<evidence type="ECO:0000256" key="5">
    <source>
        <dbReference type="ARBA" id="ARBA00022692"/>
    </source>
</evidence>
<dbReference type="Pfam" id="PF01544">
    <property type="entry name" value="CorA"/>
    <property type="match status" value="1"/>
</dbReference>
<dbReference type="GO" id="GO:0000287">
    <property type="term" value="F:magnesium ion binding"/>
    <property type="evidence" value="ECO:0007669"/>
    <property type="project" value="TreeGrafter"/>
</dbReference>
<keyword evidence="4" id="KW-1003">Cell membrane</keyword>
<sequence>MKTDQLEWFHATSNKAEVIDKLRTKFRFHPIDLRDVQPPIQRPKVVARDGYIFMILLYPFFDKDTHEIRISEVDFFISKNYLVTVNTDGLTPLRKLFQSSRASKGRHVCLTGDITQLLYAILNDLLTSVFPKLVNINADMESIERRLNDPYQKHLINDILRIKLNVVNFRQAMQAHKAVMTRLLDIAPSFFPLNKLNAYFRELIQHTKEIWDQLELQRDEIEALHETNKSLIDFRTNDIIKTLTIFSVIVFPLTLLAAMFGMNVPVPFQDHAYGFLIITGIMLLGSAGMMVYFKIKKWI</sequence>
<evidence type="ECO:0000256" key="4">
    <source>
        <dbReference type="ARBA" id="ARBA00022475"/>
    </source>
</evidence>
<evidence type="ECO:0000313" key="10">
    <source>
        <dbReference type="Proteomes" id="UP000710385"/>
    </source>
</evidence>
<comment type="caution">
    <text evidence="9">The sequence shown here is derived from an EMBL/GenBank/DDBJ whole genome shotgun (WGS) entry which is preliminary data.</text>
</comment>
<evidence type="ECO:0000256" key="3">
    <source>
        <dbReference type="ARBA" id="ARBA00022448"/>
    </source>
</evidence>
<dbReference type="GO" id="GO:0015095">
    <property type="term" value="F:magnesium ion transmembrane transporter activity"/>
    <property type="evidence" value="ECO:0007669"/>
    <property type="project" value="TreeGrafter"/>
</dbReference>
<comment type="similarity">
    <text evidence="2">Belongs to the CorA metal ion transporter (MIT) (TC 1.A.35) family.</text>
</comment>
<dbReference type="Gene3D" id="3.30.460.20">
    <property type="entry name" value="CorA soluble domain-like"/>
    <property type="match status" value="1"/>
</dbReference>
<evidence type="ECO:0000256" key="8">
    <source>
        <dbReference type="SAM" id="Phobius"/>
    </source>
</evidence>
<feature type="transmembrane region" description="Helical" evidence="8">
    <location>
        <begin position="239"/>
        <end position="260"/>
    </location>
</feature>
<dbReference type="GO" id="GO:0005886">
    <property type="term" value="C:plasma membrane"/>
    <property type="evidence" value="ECO:0007669"/>
    <property type="project" value="UniProtKB-SubCell"/>
</dbReference>
<dbReference type="EMBL" id="JABTTY010000001">
    <property type="protein sequence ID" value="MBE7525688.1"/>
    <property type="molecule type" value="Genomic_DNA"/>
</dbReference>
<accession>A0A928TXR5</accession>
<dbReference type="SUPFAM" id="SSF144083">
    <property type="entry name" value="Magnesium transport protein CorA, transmembrane region"/>
    <property type="match status" value="1"/>
</dbReference>
<evidence type="ECO:0000313" key="9">
    <source>
        <dbReference type="EMBL" id="MBE7525688.1"/>
    </source>
</evidence>
<proteinExistence type="inferred from homology"/>
<evidence type="ECO:0000256" key="1">
    <source>
        <dbReference type="ARBA" id="ARBA00004651"/>
    </source>
</evidence>
<evidence type="ECO:0000256" key="7">
    <source>
        <dbReference type="ARBA" id="ARBA00023136"/>
    </source>
</evidence>
<keyword evidence="3" id="KW-0813">Transport</keyword>
<dbReference type="PANTHER" id="PTHR46494">
    <property type="entry name" value="CORA FAMILY METAL ION TRANSPORTER (EUROFUNG)"/>
    <property type="match status" value="1"/>
</dbReference>
<feature type="transmembrane region" description="Helical" evidence="8">
    <location>
        <begin position="272"/>
        <end position="293"/>
    </location>
</feature>
<evidence type="ECO:0000256" key="6">
    <source>
        <dbReference type="ARBA" id="ARBA00022989"/>
    </source>
</evidence>
<dbReference type="AlphaFoldDB" id="A0A928TXR5"/>
<dbReference type="InterPro" id="IPR045861">
    <property type="entry name" value="CorA_cytoplasmic_dom"/>
</dbReference>
<comment type="subcellular location">
    <subcellularLocation>
        <location evidence="1">Cell membrane</location>
        <topology evidence="1">Multi-pass membrane protein</topology>
    </subcellularLocation>
</comment>
<organism evidence="9 10">
    <name type="scientific">candidate division WWE3 bacterium</name>
    <dbReference type="NCBI Taxonomy" id="2053526"/>
    <lineage>
        <taxon>Bacteria</taxon>
        <taxon>Katanobacteria</taxon>
    </lineage>
</organism>
<dbReference type="GO" id="GO:0050897">
    <property type="term" value="F:cobalt ion binding"/>
    <property type="evidence" value="ECO:0007669"/>
    <property type="project" value="TreeGrafter"/>
</dbReference>
<dbReference type="GO" id="GO:0015087">
    <property type="term" value="F:cobalt ion transmembrane transporter activity"/>
    <property type="evidence" value="ECO:0007669"/>
    <property type="project" value="TreeGrafter"/>
</dbReference>
<name>A0A928TXR5_UNCKA</name>
<protein>
    <submittedName>
        <fullName evidence="9">Magnesium transporter CorA family protein</fullName>
    </submittedName>
</protein>
<dbReference type="InterPro" id="IPR045863">
    <property type="entry name" value="CorA_TM1_TM2"/>
</dbReference>
<reference evidence="9" key="1">
    <citation type="submission" date="2020-05" db="EMBL/GenBank/DDBJ databases">
        <title>High-Quality Genomes of Partial-Nitritation/Anammox System by Hierarchical Clustering Based Hybrid Assembly.</title>
        <authorList>
            <person name="Liu L."/>
            <person name="Wang Y."/>
            <person name="Che Y."/>
            <person name="Chen Y."/>
            <person name="Xia Y."/>
            <person name="Luo R."/>
            <person name="Cheng S.H."/>
            <person name="Zheng C."/>
            <person name="Zhang T."/>
        </authorList>
    </citation>
    <scope>NUCLEOTIDE SEQUENCE</scope>
    <source>
        <strain evidence="9">H1_PAT1</strain>
    </source>
</reference>